<reference evidence="2" key="1">
    <citation type="journal article" date="2017" name="Front. Plant Sci.">
        <title>Climate Clever Clovers: New Paradigm to Reduce the Environmental Footprint of Ruminants by Breeding Low Methanogenic Forages Utilizing Haplotype Variation.</title>
        <authorList>
            <person name="Kaur P."/>
            <person name="Appels R."/>
            <person name="Bayer P.E."/>
            <person name="Keeble-Gagnere G."/>
            <person name="Wang J."/>
            <person name="Hirakawa H."/>
            <person name="Shirasawa K."/>
            <person name="Vercoe P."/>
            <person name="Stefanova K."/>
            <person name="Durmic Z."/>
            <person name="Nichols P."/>
            <person name="Revell C."/>
            <person name="Isobe S.N."/>
            <person name="Edwards D."/>
            <person name="Erskine W."/>
        </authorList>
    </citation>
    <scope>NUCLEOTIDE SEQUENCE [LARGE SCALE GENOMIC DNA]</scope>
    <source>
        <strain evidence="2">cv. Daliak</strain>
    </source>
</reference>
<dbReference type="AlphaFoldDB" id="A0A2Z6PFY8"/>
<dbReference type="Proteomes" id="UP000242715">
    <property type="component" value="Unassembled WGS sequence"/>
</dbReference>
<evidence type="ECO:0000313" key="1">
    <source>
        <dbReference type="EMBL" id="GAU49860.1"/>
    </source>
</evidence>
<name>A0A2Z6PFY8_TRISU</name>
<accession>A0A2Z6PFY8</accession>
<organism evidence="1 2">
    <name type="scientific">Trifolium subterraneum</name>
    <name type="common">Subterranean clover</name>
    <dbReference type="NCBI Taxonomy" id="3900"/>
    <lineage>
        <taxon>Eukaryota</taxon>
        <taxon>Viridiplantae</taxon>
        <taxon>Streptophyta</taxon>
        <taxon>Embryophyta</taxon>
        <taxon>Tracheophyta</taxon>
        <taxon>Spermatophyta</taxon>
        <taxon>Magnoliopsida</taxon>
        <taxon>eudicotyledons</taxon>
        <taxon>Gunneridae</taxon>
        <taxon>Pentapetalae</taxon>
        <taxon>rosids</taxon>
        <taxon>fabids</taxon>
        <taxon>Fabales</taxon>
        <taxon>Fabaceae</taxon>
        <taxon>Papilionoideae</taxon>
        <taxon>50 kb inversion clade</taxon>
        <taxon>NPAAA clade</taxon>
        <taxon>Hologalegina</taxon>
        <taxon>IRL clade</taxon>
        <taxon>Trifolieae</taxon>
        <taxon>Trifolium</taxon>
    </lineage>
</organism>
<proteinExistence type="predicted"/>
<gene>
    <name evidence="1" type="ORF">TSUD_374430</name>
</gene>
<evidence type="ECO:0000313" key="2">
    <source>
        <dbReference type="Proteomes" id="UP000242715"/>
    </source>
</evidence>
<sequence>MLQKVVKHIFDVVVAADGTGNFTKAMDVVNAAPKSNIKRYCHTRKKGASTRKSEIATVPCPA</sequence>
<keyword evidence="2" id="KW-1185">Reference proteome</keyword>
<dbReference type="EMBL" id="DF974642">
    <property type="protein sequence ID" value="GAU49860.1"/>
    <property type="molecule type" value="Genomic_DNA"/>
</dbReference>
<protein>
    <recommendedName>
        <fullName evidence="3">Pectinesterase</fullName>
    </recommendedName>
</protein>
<evidence type="ECO:0008006" key="3">
    <source>
        <dbReference type="Google" id="ProtNLM"/>
    </source>
</evidence>